<dbReference type="Proteomes" id="UP000013827">
    <property type="component" value="Unassembled WGS sequence"/>
</dbReference>
<feature type="compositionally biased region" description="Pro residues" evidence="1">
    <location>
        <begin position="99"/>
        <end position="113"/>
    </location>
</feature>
<reference evidence="4" key="1">
    <citation type="journal article" date="2013" name="Nature">
        <title>Pan genome of the phytoplankton Emiliania underpins its global distribution.</title>
        <authorList>
            <person name="Read B.A."/>
            <person name="Kegel J."/>
            <person name="Klute M.J."/>
            <person name="Kuo A."/>
            <person name="Lefebvre S.C."/>
            <person name="Maumus F."/>
            <person name="Mayer C."/>
            <person name="Miller J."/>
            <person name="Monier A."/>
            <person name="Salamov A."/>
            <person name="Young J."/>
            <person name="Aguilar M."/>
            <person name="Claverie J.M."/>
            <person name="Frickenhaus S."/>
            <person name="Gonzalez K."/>
            <person name="Herman E.K."/>
            <person name="Lin Y.C."/>
            <person name="Napier J."/>
            <person name="Ogata H."/>
            <person name="Sarno A.F."/>
            <person name="Shmutz J."/>
            <person name="Schroeder D."/>
            <person name="de Vargas C."/>
            <person name="Verret F."/>
            <person name="von Dassow P."/>
            <person name="Valentin K."/>
            <person name="Van de Peer Y."/>
            <person name="Wheeler G."/>
            <person name="Dacks J.B."/>
            <person name="Delwiche C.F."/>
            <person name="Dyhrman S.T."/>
            <person name="Glockner G."/>
            <person name="John U."/>
            <person name="Richards T."/>
            <person name="Worden A.Z."/>
            <person name="Zhang X."/>
            <person name="Grigoriev I.V."/>
            <person name="Allen A.E."/>
            <person name="Bidle K."/>
            <person name="Borodovsky M."/>
            <person name="Bowler C."/>
            <person name="Brownlee C."/>
            <person name="Cock J.M."/>
            <person name="Elias M."/>
            <person name="Gladyshev V.N."/>
            <person name="Groth M."/>
            <person name="Guda C."/>
            <person name="Hadaegh A."/>
            <person name="Iglesias-Rodriguez M.D."/>
            <person name="Jenkins J."/>
            <person name="Jones B.M."/>
            <person name="Lawson T."/>
            <person name="Leese F."/>
            <person name="Lindquist E."/>
            <person name="Lobanov A."/>
            <person name="Lomsadze A."/>
            <person name="Malik S.B."/>
            <person name="Marsh M.E."/>
            <person name="Mackinder L."/>
            <person name="Mock T."/>
            <person name="Mueller-Roeber B."/>
            <person name="Pagarete A."/>
            <person name="Parker M."/>
            <person name="Probert I."/>
            <person name="Quesneville H."/>
            <person name="Raines C."/>
            <person name="Rensing S.A."/>
            <person name="Riano-Pachon D.M."/>
            <person name="Richier S."/>
            <person name="Rokitta S."/>
            <person name="Shiraiwa Y."/>
            <person name="Soanes D.M."/>
            <person name="van der Giezen M."/>
            <person name="Wahlund T.M."/>
            <person name="Williams B."/>
            <person name="Wilson W."/>
            <person name="Wolfe G."/>
            <person name="Wurch L.L."/>
        </authorList>
    </citation>
    <scope>NUCLEOTIDE SEQUENCE</scope>
</reference>
<evidence type="ECO:0000256" key="1">
    <source>
        <dbReference type="SAM" id="MobiDB-lite"/>
    </source>
</evidence>
<feature type="chain" id="PRO_5044291688" evidence="2">
    <location>
        <begin position="31"/>
        <end position="119"/>
    </location>
</feature>
<organism evidence="3 4">
    <name type="scientific">Emiliania huxleyi (strain CCMP1516)</name>
    <dbReference type="NCBI Taxonomy" id="280463"/>
    <lineage>
        <taxon>Eukaryota</taxon>
        <taxon>Haptista</taxon>
        <taxon>Haptophyta</taxon>
        <taxon>Prymnesiophyceae</taxon>
        <taxon>Isochrysidales</taxon>
        <taxon>Noelaerhabdaceae</taxon>
        <taxon>Emiliania</taxon>
    </lineage>
</organism>
<dbReference type="HOGENOM" id="CLU_2065921_0_0_1"/>
<name>A0A0D3K5W6_EMIH1</name>
<dbReference type="GeneID" id="17276424"/>
<feature type="region of interest" description="Disordered" evidence="1">
    <location>
        <begin position="70"/>
        <end position="119"/>
    </location>
</feature>
<dbReference type="RefSeq" id="XP_005783580.1">
    <property type="nucleotide sequence ID" value="XM_005783523.1"/>
</dbReference>
<evidence type="ECO:0000256" key="2">
    <source>
        <dbReference type="SAM" id="SignalP"/>
    </source>
</evidence>
<keyword evidence="2" id="KW-0732">Signal</keyword>
<dbReference type="PaxDb" id="2903-EOD31151"/>
<evidence type="ECO:0000313" key="4">
    <source>
        <dbReference type="Proteomes" id="UP000013827"/>
    </source>
</evidence>
<dbReference type="KEGG" id="ehx:EMIHUDRAFT_434423"/>
<feature type="signal peptide" evidence="2">
    <location>
        <begin position="1"/>
        <end position="30"/>
    </location>
</feature>
<evidence type="ECO:0000313" key="3">
    <source>
        <dbReference type="EnsemblProtists" id="EOD31151"/>
    </source>
</evidence>
<protein>
    <submittedName>
        <fullName evidence="3">Uncharacterized protein</fullName>
    </submittedName>
</protein>
<proteinExistence type="predicted"/>
<feature type="compositionally biased region" description="Low complexity" evidence="1">
    <location>
        <begin position="71"/>
        <end position="98"/>
    </location>
</feature>
<keyword evidence="4" id="KW-1185">Reference proteome</keyword>
<sequence length="119" mass="11221">MPPRGDNLSAGAALLLAHALQQQLAGMAASQPVVEPPAAVQRIVAARPAEAAGEGVDGLLLLSACADAQVPASPSSSASSTASATASSAASPAASPAASAPPAPTASSPPPVQLVPLTA</sequence>
<dbReference type="AlphaFoldDB" id="A0A0D3K5W6"/>
<reference evidence="3" key="2">
    <citation type="submission" date="2024-10" db="UniProtKB">
        <authorList>
            <consortium name="EnsemblProtists"/>
        </authorList>
    </citation>
    <scope>IDENTIFICATION</scope>
</reference>
<accession>A0A0D3K5W6</accession>
<dbReference type="EnsemblProtists" id="EOD31151">
    <property type="protein sequence ID" value="EOD31151"/>
    <property type="gene ID" value="EMIHUDRAFT_434423"/>
</dbReference>